<keyword evidence="2" id="KW-1185">Reference proteome</keyword>
<comment type="caution">
    <text evidence="1">The sequence shown here is derived from an EMBL/GenBank/DDBJ whole genome shotgun (WGS) entry which is preliminary data.</text>
</comment>
<reference evidence="2" key="1">
    <citation type="journal article" date="2023" name="Front. Plant Sci.">
        <title>Chromosomal-level genome assembly of Melastoma candidum provides insights into trichome evolution.</title>
        <authorList>
            <person name="Zhong Y."/>
            <person name="Wu W."/>
            <person name="Sun C."/>
            <person name="Zou P."/>
            <person name="Liu Y."/>
            <person name="Dai S."/>
            <person name="Zhou R."/>
        </authorList>
    </citation>
    <scope>NUCLEOTIDE SEQUENCE [LARGE SCALE GENOMIC DNA]</scope>
</reference>
<evidence type="ECO:0000313" key="2">
    <source>
        <dbReference type="Proteomes" id="UP001057402"/>
    </source>
</evidence>
<evidence type="ECO:0000313" key="1">
    <source>
        <dbReference type="EMBL" id="KAI4321341.1"/>
    </source>
</evidence>
<protein>
    <submittedName>
        <fullName evidence="1">Uncharacterized protein</fullName>
    </submittedName>
</protein>
<gene>
    <name evidence="1" type="ORF">MLD38_034737</name>
</gene>
<name>A0ACB9MCQ8_9MYRT</name>
<dbReference type="EMBL" id="CM042889">
    <property type="protein sequence ID" value="KAI4321341.1"/>
    <property type="molecule type" value="Genomic_DNA"/>
</dbReference>
<sequence>MSSNPARPQRSPTEIEDIILRKIFLVTLTEPSSSSPVDPRIAYLELTAAEILSEGRDLRLSRDLLERVLIDRLSGSFPGAEPPFEYLVGCYRRAFDESKKISSMKDAAFRSQMEDAVRQARKLCVSYCRIHLSNPEMFDGGGSGGEGSSKSSNVSPLLSYVFGEVSSGMDGFITGSSGSHSVIKAPPGFMDEFFKEGDYDSLENILKQLYEDLRGAVLKVSALGNFQQPLRALMLLVNYPVGAKALINHLWWIPKGAYLNGRVIEMTSILGPFFHVSALPDQSIFKSHPDVGQQCFSEAATRRPADLLSSFTTIKTVMNNLYTGLSEIILALLRNPETRESVLEYLAEVINRNASRAHLQVDPISCASAGMFVNLSAVMLRLCEPFLDANLTKRDKIYPKYVFYSNRLD</sequence>
<dbReference type="Proteomes" id="UP001057402">
    <property type="component" value="Chromosome 10"/>
</dbReference>
<organism evidence="1 2">
    <name type="scientific">Melastoma candidum</name>
    <dbReference type="NCBI Taxonomy" id="119954"/>
    <lineage>
        <taxon>Eukaryota</taxon>
        <taxon>Viridiplantae</taxon>
        <taxon>Streptophyta</taxon>
        <taxon>Embryophyta</taxon>
        <taxon>Tracheophyta</taxon>
        <taxon>Spermatophyta</taxon>
        <taxon>Magnoliopsida</taxon>
        <taxon>eudicotyledons</taxon>
        <taxon>Gunneridae</taxon>
        <taxon>Pentapetalae</taxon>
        <taxon>rosids</taxon>
        <taxon>malvids</taxon>
        <taxon>Myrtales</taxon>
        <taxon>Melastomataceae</taxon>
        <taxon>Melastomatoideae</taxon>
        <taxon>Melastomateae</taxon>
        <taxon>Melastoma</taxon>
    </lineage>
</organism>
<proteinExistence type="predicted"/>
<accession>A0ACB9MCQ8</accession>